<comment type="caution">
    <text evidence="3">The sequence shown here is derived from an EMBL/GenBank/DDBJ whole genome shotgun (WGS) entry which is preliminary data.</text>
</comment>
<dbReference type="AlphaFoldDB" id="A0A9W8MJR3"/>
<dbReference type="InterPro" id="IPR018163">
    <property type="entry name" value="Thr/Ala-tRNA-synth_IIc_edit"/>
</dbReference>
<dbReference type="Gene3D" id="3.30.980.10">
    <property type="entry name" value="Threonyl-trna Synthetase, Chain A, domain 2"/>
    <property type="match status" value="1"/>
</dbReference>
<sequence length="290" mass="31670">MATAILLHPSTPHDYHRIISSELVIPSDPQISIPVGILACQRKYIGLIGDPLLRSLDTSVVSCTVVQPPPADKKKSGKKTVSAPVLPEEPVLHVQLHDTVIFPEGGGQPTDIGTVTLKVDGSSWQVLQAKRHGGHAVHYIRIKDGDLEAAVRAFSPGAQVTVALGEEGYERRYDHMSMHTSQHLLSALLESRLNIPTLSWSLTSYPSPCYVEIPRGMTPDEILSIQTEANRLVFEGRKVHVEVDELNHEQERSGEVAKTETGRAIGKALPDDYTGGIKRVIVIDGVDRNP</sequence>
<dbReference type="SUPFAM" id="SSF55186">
    <property type="entry name" value="ThrRS/AlaRS common domain"/>
    <property type="match status" value="1"/>
</dbReference>
<gene>
    <name evidence="3" type="ORF">H1R20_g5436</name>
</gene>
<dbReference type="Gene3D" id="2.40.30.130">
    <property type="match status" value="1"/>
</dbReference>
<protein>
    <submittedName>
        <fullName evidence="3">Uncharacterized protein</fullName>
    </submittedName>
</protein>
<accession>A0A9W8MJR3</accession>
<keyword evidence="1" id="KW-0479">Metal-binding</keyword>
<dbReference type="GO" id="GO:0002196">
    <property type="term" value="F:Ser-tRNA(Ala) deacylase activity"/>
    <property type="evidence" value="ECO:0007669"/>
    <property type="project" value="TreeGrafter"/>
</dbReference>
<dbReference type="InterPro" id="IPR051335">
    <property type="entry name" value="Alanyl-tRNA_Editing_Enzymes"/>
</dbReference>
<evidence type="ECO:0000256" key="2">
    <source>
        <dbReference type="ARBA" id="ARBA00022833"/>
    </source>
</evidence>
<evidence type="ECO:0000313" key="3">
    <source>
        <dbReference type="EMBL" id="KAJ2931583.1"/>
    </source>
</evidence>
<dbReference type="SUPFAM" id="SSF50447">
    <property type="entry name" value="Translation proteins"/>
    <property type="match status" value="1"/>
</dbReference>
<dbReference type="Proteomes" id="UP001140091">
    <property type="component" value="Unassembled WGS sequence"/>
</dbReference>
<name>A0A9W8MJR3_9AGAR</name>
<evidence type="ECO:0000313" key="4">
    <source>
        <dbReference type="Proteomes" id="UP001140091"/>
    </source>
</evidence>
<evidence type="ECO:0000256" key="1">
    <source>
        <dbReference type="ARBA" id="ARBA00022723"/>
    </source>
</evidence>
<dbReference type="PANTHER" id="PTHR43462:SF1">
    <property type="entry name" value="ALANYL-TRNA EDITING PROTEIN AARSD1"/>
    <property type="match status" value="1"/>
</dbReference>
<dbReference type="OrthoDB" id="288942at2759"/>
<dbReference type="InterPro" id="IPR009000">
    <property type="entry name" value="Transl_B-barrel_sf"/>
</dbReference>
<dbReference type="GO" id="GO:0046872">
    <property type="term" value="F:metal ion binding"/>
    <property type="evidence" value="ECO:0007669"/>
    <property type="project" value="UniProtKB-KW"/>
</dbReference>
<reference evidence="3" key="1">
    <citation type="submission" date="2022-06" db="EMBL/GenBank/DDBJ databases">
        <title>Genome Sequence of Candolleomyces eurysporus.</title>
        <authorList>
            <person name="Buettner E."/>
        </authorList>
    </citation>
    <scope>NUCLEOTIDE SEQUENCE</scope>
    <source>
        <strain evidence="3">VTCC 930004</strain>
    </source>
</reference>
<dbReference type="EMBL" id="JANBPK010000806">
    <property type="protein sequence ID" value="KAJ2931583.1"/>
    <property type="molecule type" value="Genomic_DNA"/>
</dbReference>
<keyword evidence="2" id="KW-0862">Zinc</keyword>
<feature type="non-terminal residue" evidence="3">
    <location>
        <position position="1"/>
    </location>
</feature>
<organism evidence="3 4">
    <name type="scientific">Candolleomyces eurysporus</name>
    <dbReference type="NCBI Taxonomy" id="2828524"/>
    <lineage>
        <taxon>Eukaryota</taxon>
        <taxon>Fungi</taxon>
        <taxon>Dikarya</taxon>
        <taxon>Basidiomycota</taxon>
        <taxon>Agaricomycotina</taxon>
        <taxon>Agaricomycetes</taxon>
        <taxon>Agaricomycetidae</taxon>
        <taxon>Agaricales</taxon>
        <taxon>Agaricineae</taxon>
        <taxon>Psathyrellaceae</taxon>
        <taxon>Candolleomyces</taxon>
    </lineage>
</organism>
<dbReference type="PANTHER" id="PTHR43462">
    <property type="entry name" value="ALANYL-TRNA EDITING PROTEIN"/>
    <property type="match status" value="1"/>
</dbReference>
<dbReference type="GO" id="GO:0000166">
    <property type="term" value="F:nucleotide binding"/>
    <property type="evidence" value="ECO:0007669"/>
    <property type="project" value="InterPro"/>
</dbReference>
<proteinExistence type="predicted"/>
<keyword evidence="4" id="KW-1185">Reference proteome</keyword>